<sequence>MDGLFRAKLCDPVQIGRNDLCDFRIAACCLSIRHKQNRLSTWRADGTLTSRTMPNALITDESKAIKQIIEMVKEGTVTSVQQTKVALQAHSICVHGDGAHAVQFAKHARQELEQQGVTVQAFRSFK</sequence>
<dbReference type="Gene3D" id="3.20.20.370">
    <property type="entry name" value="Glycoside hydrolase/deacetylase"/>
    <property type="match status" value="1"/>
</dbReference>
<dbReference type="Pfam" id="PF03746">
    <property type="entry name" value="LamB_YcsF"/>
    <property type="match status" value="1"/>
</dbReference>
<gene>
    <name evidence="1" type="ORF">CBM15_08880</name>
</gene>
<evidence type="ECO:0000313" key="1">
    <source>
        <dbReference type="EMBL" id="OUZ39391.1"/>
    </source>
</evidence>
<accession>A0ABX3ZIP8</accession>
<organism evidence="1 2">
    <name type="scientific">Solibacillus kalamii</name>
    <dbReference type="NCBI Taxonomy" id="1748298"/>
    <lineage>
        <taxon>Bacteria</taxon>
        <taxon>Bacillati</taxon>
        <taxon>Bacillota</taxon>
        <taxon>Bacilli</taxon>
        <taxon>Bacillales</taxon>
        <taxon>Caryophanaceae</taxon>
        <taxon>Solibacillus</taxon>
    </lineage>
</organism>
<comment type="caution">
    <text evidence="1">The sequence shown here is derived from an EMBL/GenBank/DDBJ whole genome shotgun (WGS) entry which is preliminary data.</text>
</comment>
<dbReference type="Proteomes" id="UP000196594">
    <property type="component" value="Unassembled WGS sequence"/>
</dbReference>
<name>A0ABX3ZIP8_9BACL</name>
<dbReference type="PANTHER" id="PTHR30292">
    <property type="entry name" value="UNCHARACTERIZED PROTEIN YBGL-RELATED"/>
    <property type="match status" value="1"/>
</dbReference>
<proteinExistence type="predicted"/>
<protein>
    <recommendedName>
        <fullName evidence="3">LamB/YcsF family protein</fullName>
    </recommendedName>
</protein>
<dbReference type="InterPro" id="IPR005501">
    <property type="entry name" value="LamB/YcsF/PxpA-like"/>
</dbReference>
<reference evidence="1 2" key="1">
    <citation type="journal article" date="2017" name="Int. J. Syst. Evol. Microbiol.">
        <title>Solibacillus kalamii sp. nov., isolated from a high-efficiency particulate arrestance filter system used in the International Space Station.</title>
        <authorList>
            <person name="Checinska Sielaff A."/>
            <person name="Kumar R.M."/>
            <person name="Pal D."/>
            <person name="Mayilraj S."/>
            <person name="Venkateswaran K."/>
        </authorList>
    </citation>
    <scope>NUCLEOTIDE SEQUENCE [LARGE SCALE GENOMIC DNA]</scope>
    <source>
        <strain evidence="1 2">ISSFR-015</strain>
    </source>
</reference>
<keyword evidence="2" id="KW-1185">Reference proteome</keyword>
<dbReference type="PANTHER" id="PTHR30292:SF0">
    <property type="entry name" value="5-OXOPROLINASE SUBUNIT A"/>
    <property type="match status" value="1"/>
</dbReference>
<dbReference type="SUPFAM" id="SSF88713">
    <property type="entry name" value="Glycoside hydrolase/deacetylase"/>
    <property type="match status" value="1"/>
</dbReference>
<evidence type="ECO:0008006" key="3">
    <source>
        <dbReference type="Google" id="ProtNLM"/>
    </source>
</evidence>
<evidence type="ECO:0000313" key="2">
    <source>
        <dbReference type="Proteomes" id="UP000196594"/>
    </source>
</evidence>
<dbReference type="InterPro" id="IPR011330">
    <property type="entry name" value="Glyco_hydro/deAcase_b/a-brl"/>
</dbReference>
<dbReference type="EMBL" id="NHNT01000004">
    <property type="protein sequence ID" value="OUZ39391.1"/>
    <property type="molecule type" value="Genomic_DNA"/>
</dbReference>